<keyword evidence="3" id="KW-1185">Reference proteome</keyword>
<dbReference type="AlphaFoldDB" id="A0A1C3WZD3"/>
<accession>A0A1C3WZD3</accession>
<gene>
    <name evidence="2" type="ORF">GA0061098_101130</name>
</gene>
<evidence type="ECO:0000313" key="2">
    <source>
        <dbReference type="EMBL" id="SCB45358.1"/>
    </source>
</evidence>
<sequence>MTPTIVFDTYWRFAAERLAMYYRRLADPVGPCTADPILSGFRFTNTYRAADRVSQYLISEVQAGADRSQDPREVFFRTILFKIFNRIETWEAVEHRLGPLTWANFKAAALDETLENLRRRGNSIYSAAYIMPSPSYGRERKHSNHIALLLQMMKDRLPERIKQASSLRTVYELVLSYPGLGPFLAFQYTIDLNYSSLLDFDEADMVVAGPGALDGISKCFTDTGRATPEDVIHWMTDRQEREFARLGLGFAGLYGRRLQPIDCQNVFCEISKYARVAHPDIAGIANRTRIKQIYRRSNRPLPAPQFPARWGLHVPSEQLRLQKASYKEPVQPSFI</sequence>
<protein>
    <recommendedName>
        <fullName evidence="1">5-hmdU DNA kinase helical domain-containing protein</fullName>
    </recommendedName>
</protein>
<organism evidence="2 3">
    <name type="scientific">Bradyrhizobium shewense</name>
    <dbReference type="NCBI Taxonomy" id="1761772"/>
    <lineage>
        <taxon>Bacteria</taxon>
        <taxon>Pseudomonadati</taxon>
        <taxon>Pseudomonadota</taxon>
        <taxon>Alphaproteobacteria</taxon>
        <taxon>Hyphomicrobiales</taxon>
        <taxon>Nitrobacteraceae</taxon>
        <taxon>Bradyrhizobium</taxon>
    </lineage>
</organism>
<dbReference type="InterPro" id="IPR040684">
    <property type="entry name" value="HMUDK_hel"/>
</dbReference>
<reference evidence="3" key="1">
    <citation type="submission" date="2016-08" db="EMBL/GenBank/DDBJ databases">
        <authorList>
            <person name="Varghese N."/>
            <person name="Submissions Spin"/>
        </authorList>
    </citation>
    <scope>NUCLEOTIDE SEQUENCE [LARGE SCALE GENOMIC DNA]</scope>
    <source>
        <strain evidence="3">ERR11</strain>
    </source>
</reference>
<proteinExistence type="predicted"/>
<feature type="domain" description="5-hmdU DNA kinase helical" evidence="1">
    <location>
        <begin position="5"/>
        <end position="282"/>
    </location>
</feature>
<evidence type="ECO:0000313" key="3">
    <source>
        <dbReference type="Proteomes" id="UP000199184"/>
    </source>
</evidence>
<dbReference type="EMBL" id="FMAI01000011">
    <property type="protein sequence ID" value="SCB45358.1"/>
    <property type="molecule type" value="Genomic_DNA"/>
</dbReference>
<dbReference type="RefSeq" id="WP_165637507.1">
    <property type="nucleotide sequence ID" value="NZ_FMAI01000011.1"/>
</dbReference>
<dbReference type="Pfam" id="PF18723">
    <property type="entry name" value="HMUDK_hel"/>
    <property type="match status" value="1"/>
</dbReference>
<evidence type="ECO:0000259" key="1">
    <source>
        <dbReference type="Pfam" id="PF18723"/>
    </source>
</evidence>
<name>A0A1C3WZD3_9BRAD</name>
<dbReference type="Proteomes" id="UP000199184">
    <property type="component" value="Unassembled WGS sequence"/>
</dbReference>